<dbReference type="STRING" id="1120919.GCA_000429165_00258"/>
<sequence>MMWVENSRVSFFKKFTFGDDFSENVVEKKDVENEVDKEIARNIPAESLEELIYSQEHLNHAVAEAVALSNTKMIEDANKKEKEEIQYSLKKYVKKSAI</sequence>
<dbReference type="AlphaFoldDB" id="A0A511X5Z8"/>
<organism evidence="1 2">
    <name type="scientific">Acetobacter nitrogenifigens DSM 23921 = NBRC 105050</name>
    <dbReference type="NCBI Taxonomy" id="1120919"/>
    <lineage>
        <taxon>Bacteria</taxon>
        <taxon>Pseudomonadati</taxon>
        <taxon>Pseudomonadota</taxon>
        <taxon>Alphaproteobacteria</taxon>
        <taxon>Acetobacterales</taxon>
        <taxon>Acetobacteraceae</taxon>
        <taxon>Acetobacter</taxon>
    </lineage>
</organism>
<keyword evidence="2" id="KW-1185">Reference proteome</keyword>
<gene>
    <name evidence="1" type="ORF">ANI02nite_02530</name>
</gene>
<dbReference type="RefSeq" id="WP_026396532.1">
    <property type="nucleotide sequence ID" value="NZ_AUBI01000001.1"/>
</dbReference>
<evidence type="ECO:0000313" key="2">
    <source>
        <dbReference type="Proteomes" id="UP000321635"/>
    </source>
</evidence>
<accession>A0A511X5Z8</accession>
<comment type="caution">
    <text evidence="1">The sequence shown here is derived from an EMBL/GenBank/DDBJ whole genome shotgun (WGS) entry which is preliminary data.</text>
</comment>
<name>A0A511X5Z8_9PROT</name>
<dbReference type="EMBL" id="BJYF01000001">
    <property type="protein sequence ID" value="GEN58369.1"/>
    <property type="molecule type" value="Genomic_DNA"/>
</dbReference>
<dbReference type="Proteomes" id="UP000321635">
    <property type="component" value="Unassembled WGS sequence"/>
</dbReference>
<protein>
    <submittedName>
        <fullName evidence="1">Uncharacterized protein</fullName>
    </submittedName>
</protein>
<reference evidence="1 2" key="1">
    <citation type="submission" date="2019-07" db="EMBL/GenBank/DDBJ databases">
        <title>Whole genome shotgun sequence of Acetobacter nitrogenifigens NBRC 105050.</title>
        <authorList>
            <person name="Hosoyama A."/>
            <person name="Uohara A."/>
            <person name="Ohji S."/>
            <person name="Ichikawa N."/>
        </authorList>
    </citation>
    <scope>NUCLEOTIDE SEQUENCE [LARGE SCALE GENOMIC DNA]</scope>
    <source>
        <strain evidence="1 2">NBRC 105050</strain>
    </source>
</reference>
<proteinExistence type="predicted"/>
<evidence type="ECO:0000313" key="1">
    <source>
        <dbReference type="EMBL" id="GEN58369.1"/>
    </source>
</evidence>